<dbReference type="Proteomes" id="UP000019140">
    <property type="component" value="Unassembled WGS sequence"/>
</dbReference>
<name>W4LS51_9BACT</name>
<proteinExistence type="predicted"/>
<sequence>MKSLVTSLSTQQLILRFFDLEAHIQSDSRTCLDLFASMYRRFQAIPERSPVQPPIEFEVQTRPDAAWGAPRMVLNGCEWSLHDQRLIEDGYVYEILMNAVLAGVRSHFLIHAGVVSYDDQGILLAADSRHGKTTLTAELVRRGCAFLSDDVAALGRADRRVHPFPRSLRLRPGTLDLLGCSELAVGAPFWIGKAILDTEELRPYSLGEAVAISHIIILHDPAVTWEDMVGSSERELGVLVDRVDTGFLTAVRRIDGVTEMHTDIDRGYPLLRLRTARRAAVLAQVEALCQAQQIWVLDIIKRRESHPKFNRPARLETIPTSKAIVELLRRFQGGYSSALLHEELEGSSVHLFRELAALIGQAKCYRLSVGPLHEMADLVCGMVNA</sequence>
<reference evidence="1 2" key="1">
    <citation type="journal article" date="2014" name="Nature">
        <title>An environmental bacterial taxon with a large and distinct metabolic repertoire.</title>
        <authorList>
            <person name="Wilson M.C."/>
            <person name="Mori T."/>
            <person name="Ruckert C."/>
            <person name="Uria A.R."/>
            <person name="Helf M.J."/>
            <person name="Takada K."/>
            <person name="Gernert C."/>
            <person name="Steffens U.A."/>
            <person name="Heycke N."/>
            <person name="Schmitt S."/>
            <person name="Rinke C."/>
            <person name="Helfrich E.J."/>
            <person name="Brachmann A.O."/>
            <person name="Gurgui C."/>
            <person name="Wakimoto T."/>
            <person name="Kracht M."/>
            <person name="Crusemann M."/>
            <person name="Hentschel U."/>
            <person name="Abe I."/>
            <person name="Matsunaga S."/>
            <person name="Kalinowski J."/>
            <person name="Takeyama H."/>
            <person name="Piel J."/>
        </authorList>
    </citation>
    <scope>NUCLEOTIDE SEQUENCE [LARGE SCALE GENOMIC DNA]</scope>
    <source>
        <strain evidence="2">TSY2</strain>
    </source>
</reference>
<accession>W4LS51</accession>
<dbReference type="SUPFAM" id="SSF53795">
    <property type="entry name" value="PEP carboxykinase-like"/>
    <property type="match status" value="1"/>
</dbReference>
<protein>
    <recommendedName>
        <fullName evidence="3">HPr kinase/phosphorylase C-terminal domain-containing protein</fullName>
    </recommendedName>
</protein>
<evidence type="ECO:0000313" key="2">
    <source>
        <dbReference type="Proteomes" id="UP000019140"/>
    </source>
</evidence>
<organism evidence="1 2">
    <name type="scientific">Candidatus Entotheonella gemina</name>
    <dbReference type="NCBI Taxonomy" id="1429439"/>
    <lineage>
        <taxon>Bacteria</taxon>
        <taxon>Pseudomonadati</taxon>
        <taxon>Nitrospinota/Tectimicrobiota group</taxon>
        <taxon>Candidatus Tectimicrobiota</taxon>
        <taxon>Candidatus Entotheonellia</taxon>
        <taxon>Candidatus Entotheonellales</taxon>
        <taxon>Candidatus Entotheonellaceae</taxon>
        <taxon>Candidatus Entotheonella</taxon>
    </lineage>
</organism>
<evidence type="ECO:0000313" key="1">
    <source>
        <dbReference type="EMBL" id="ETX00576.1"/>
    </source>
</evidence>
<dbReference type="Gene3D" id="3.40.50.300">
    <property type="entry name" value="P-loop containing nucleotide triphosphate hydrolases"/>
    <property type="match status" value="1"/>
</dbReference>
<dbReference type="EMBL" id="AZHX01001713">
    <property type="protein sequence ID" value="ETX00576.1"/>
    <property type="molecule type" value="Genomic_DNA"/>
</dbReference>
<evidence type="ECO:0008006" key="3">
    <source>
        <dbReference type="Google" id="ProtNLM"/>
    </source>
</evidence>
<gene>
    <name evidence="1" type="ORF">ETSY2_38765</name>
</gene>
<comment type="caution">
    <text evidence="1">The sequence shown here is derived from an EMBL/GenBank/DDBJ whole genome shotgun (WGS) entry which is preliminary data.</text>
</comment>
<keyword evidence="2" id="KW-1185">Reference proteome</keyword>
<dbReference type="HOGENOM" id="CLU_717053_0_0_7"/>
<dbReference type="InterPro" id="IPR027417">
    <property type="entry name" value="P-loop_NTPase"/>
</dbReference>
<dbReference type="AlphaFoldDB" id="W4LS51"/>